<dbReference type="RefSeq" id="WP_024088788.1">
    <property type="nucleotide sequence ID" value="NC_023135.1"/>
</dbReference>
<proteinExistence type="predicted"/>
<dbReference type="Proteomes" id="UP000018780">
    <property type="component" value="Chromosome"/>
</dbReference>
<name>V9VZP5_9RHOB</name>
<dbReference type="PATRIC" id="fig|999552.6.peg.469"/>
<organism evidence="1 2">
    <name type="scientific">Leisingera methylohalidivorans DSM 14336</name>
    <dbReference type="NCBI Taxonomy" id="999552"/>
    <lineage>
        <taxon>Bacteria</taxon>
        <taxon>Pseudomonadati</taxon>
        <taxon>Pseudomonadota</taxon>
        <taxon>Alphaproteobacteria</taxon>
        <taxon>Rhodobacterales</taxon>
        <taxon>Roseobacteraceae</taxon>
        <taxon>Leisingera</taxon>
    </lineage>
</organism>
<sequence length="78" mass="8174">MDQTFQPEFAAVAEGPSAAGGEAEILASVRRILTTEVSIDPEIAQAAAKRGWFAGNGQASERAIKSSLAARLLGRFRG</sequence>
<evidence type="ECO:0000313" key="2">
    <source>
        <dbReference type="Proteomes" id="UP000018780"/>
    </source>
</evidence>
<dbReference type="KEGG" id="lmd:METH_02365"/>
<dbReference type="OrthoDB" id="7667205at2"/>
<dbReference type="AlphaFoldDB" id="V9VZP5"/>
<protein>
    <submittedName>
        <fullName evidence="1">Uncharacterized protein</fullName>
    </submittedName>
</protein>
<gene>
    <name evidence="1" type="ORF">METH_02365</name>
</gene>
<dbReference type="HOGENOM" id="CLU_2809545_0_0_5"/>
<reference evidence="1 2" key="1">
    <citation type="submission" date="2013-09" db="EMBL/GenBank/DDBJ databases">
        <authorList>
            <consortium name="DOE Joint Genome Institute"/>
            <person name="Klenk H.-P."/>
            <person name="Huntemann M."/>
            <person name="Han J."/>
            <person name="Chen A."/>
            <person name="Kyrpides N."/>
            <person name="Mavromatis K."/>
            <person name="Markowitz V."/>
            <person name="Palaniappan K."/>
            <person name="Ivanova N."/>
            <person name="Schaumberg A."/>
            <person name="Pati A."/>
            <person name="Liolios K."/>
            <person name="Nordberg H.P."/>
            <person name="Cantor M.N."/>
            <person name="Hua S.X."/>
            <person name="Woyke T."/>
        </authorList>
    </citation>
    <scope>NUCLEOTIDE SEQUENCE [LARGE SCALE GENOMIC DNA]</scope>
    <source>
        <strain evidence="1 2">DSM 14336</strain>
    </source>
</reference>
<keyword evidence="2" id="KW-1185">Reference proteome</keyword>
<dbReference type="EMBL" id="CP006773">
    <property type="protein sequence ID" value="AHD02840.1"/>
    <property type="molecule type" value="Genomic_DNA"/>
</dbReference>
<evidence type="ECO:0000313" key="1">
    <source>
        <dbReference type="EMBL" id="AHD02840.1"/>
    </source>
</evidence>
<accession>V9VZP5</accession>